<evidence type="ECO:0000259" key="1">
    <source>
        <dbReference type="Pfam" id="PF13524"/>
    </source>
</evidence>
<dbReference type="EMBL" id="JBBBZM010000678">
    <property type="protein sequence ID" value="KAL0630422.1"/>
    <property type="molecule type" value="Genomic_DNA"/>
</dbReference>
<evidence type="ECO:0000313" key="2">
    <source>
        <dbReference type="EMBL" id="KAL0630422.1"/>
    </source>
</evidence>
<feature type="domain" description="Spore protein YkvP/CgeB glycosyl transferase-like" evidence="1">
    <location>
        <begin position="37"/>
        <end position="166"/>
    </location>
</feature>
<dbReference type="Proteomes" id="UP001447188">
    <property type="component" value="Unassembled WGS sequence"/>
</dbReference>
<keyword evidence="3" id="KW-1185">Reference proteome</keyword>
<evidence type="ECO:0000313" key="3">
    <source>
        <dbReference type="Proteomes" id="UP001447188"/>
    </source>
</evidence>
<sequence length="187" mass="20768">METVIALQETGCAWNFASGDVIRLVSSTMDYVKFKRRRDLVGAVRHLPLTVITDQDFKAEFPGTALRFRPSTSFSDLLRTMADAKSVVCPLPHFTGFHERAMGALSAGAYVVAAPNEVLETNFAQERELLIYRNTRELTRALELILSEGERFEEPALAGRQKAMMRFGPDKLVSSILSALSLQAVNT</sequence>
<dbReference type="SUPFAM" id="SSF53756">
    <property type="entry name" value="UDP-Glycosyltransferase/glycogen phosphorylase"/>
    <property type="match status" value="1"/>
</dbReference>
<name>A0ABR3G396_9PEZI</name>
<comment type="caution">
    <text evidence="2">The sequence shown here is derived from an EMBL/GenBank/DDBJ whole genome shotgun (WGS) entry which is preliminary data.</text>
</comment>
<accession>A0ABR3G396</accession>
<proteinExistence type="predicted"/>
<dbReference type="Pfam" id="PF13524">
    <property type="entry name" value="Glyco_trans_1_2"/>
    <property type="match status" value="1"/>
</dbReference>
<gene>
    <name evidence="2" type="ORF">Q9L58_010731</name>
</gene>
<reference evidence="2 3" key="1">
    <citation type="submission" date="2024-02" db="EMBL/GenBank/DDBJ databases">
        <title>Discinaceae phylogenomics.</title>
        <authorList>
            <person name="Dirks A.C."/>
            <person name="James T.Y."/>
        </authorList>
    </citation>
    <scope>NUCLEOTIDE SEQUENCE [LARGE SCALE GENOMIC DNA]</scope>
    <source>
        <strain evidence="2 3">ACD0624</strain>
    </source>
</reference>
<dbReference type="InterPro" id="IPR055259">
    <property type="entry name" value="YkvP/CgeB_Glyco_trans-like"/>
</dbReference>
<organism evidence="2 3">
    <name type="scientific">Discina gigas</name>
    <dbReference type="NCBI Taxonomy" id="1032678"/>
    <lineage>
        <taxon>Eukaryota</taxon>
        <taxon>Fungi</taxon>
        <taxon>Dikarya</taxon>
        <taxon>Ascomycota</taxon>
        <taxon>Pezizomycotina</taxon>
        <taxon>Pezizomycetes</taxon>
        <taxon>Pezizales</taxon>
        <taxon>Discinaceae</taxon>
        <taxon>Discina</taxon>
    </lineage>
</organism>
<protein>
    <recommendedName>
        <fullName evidence="1">Spore protein YkvP/CgeB glycosyl transferase-like domain-containing protein</fullName>
    </recommendedName>
</protein>